<dbReference type="SUPFAM" id="SSF53474">
    <property type="entry name" value="alpha/beta-Hydrolases"/>
    <property type="match status" value="1"/>
</dbReference>
<reference evidence="2" key="1">
    <citation type="submission" date="2015-10" db="EMBL/GenBank/DDBJ databases">
        <authorList>
            <person name="Regsiter A."/>
            <person name="william w."/>
        </authorList>
    </citation>
    <scope>NUCLEOTIDE SEQUENCE</scope>
    <source>
        <strain evidence="2">Montdore</strain>
    </source>
</reference>
<dbReference type="Pfam" id="PF12697">
    <property type="entry name" value="Abhydrolase_6"/>
    <property type="match status" value="1"/>
</dbReference>
<keyword evidence="3" id="KW-1185">Reference proteome</keyword>
<organism evidence="2 3">
    <name type="scientific">Tuber aestivum</name>
    <name type="common">summer truffle</name>
    <dbReference type="NCBI Taxonomy" id="59557"/>
    <lineage>
        <taxon>Eukaryota</taxon>
        <taxon>Fungi</taxon>
        <taxon>Dikarya</taxon>
        <taxon>Ascomycota</taxon>
        <taxon>Pezizomycotina</taxon>
        <taxon>Pezizomycetes</taxon>
        <taxon>Pezizales</taxon>
        <taxon>Tuberaceae</taxon>
        <taxon>Tuber</taxon>
    </lineage>
</organism>
<evidence type="ECO:0000313" key="2">
    <source>
        <dbReference type="EMBL" id="CUS08322.1"/>
    </source>
</evidence>
<gene>
    <name evidence="2" type="ORF">GSTUAT00007565001</name>
</gene>
<dbReference type="InterPro" id="IPR029058">
    <property type="entry name" value="AB_hydrolase_fold"/>
</dbReference>
<proteinExistence type="predicted"/>
<accession>A0A292PKY3</accession>
<dbReference type="PANTHER" id="PTHR43194:SF2">
    <property type="entry name" value="PEROXISOMAL MEMBRANE PROTEIN LPX1"/>
    <property type="match status" value="1"/>
</dbReference>
<dbReference type="Proteomes" id="UP001412239">
    <property type="component" value="Unassembled WGS sequence"/>
</dbReference>
<dbReference type="InterPro" id="IPR050228">
    <property type="entry name" value="Carboxylesterase_BioH"/>
</dbReference>
<dbReference type="EMBL" id="LN891139">
    <property type="protein sequence ID" value="CUS08322.1"/>
    <property type="molecule type" value="Genomic_DNA"/>
</dbReference>
<dbReference type="InterPro" id="IPR000073">
    <property type="entry name" value="AB_hydrolase_1"/>
</dbReference>
<protein>
    <recommendedName>
        <fullName evidence="1">AB hydrolase-1 domain-containing protein</fullName>
    </recommendedName>
</protein>
<name>A0A292PKY3_9PEZI</name>
<dbReference type="AlphaFoldDB" id="A0A292PKY3"/>
<feature type="domain" description="AB hydrolase-1" evidence="1">
    <location>
        <begin position="56"/>
        <end position="330"/>
    </location>
</feature>
<evidence type="ECO:0000313" key="3">
    <source>
        <dbReference type="Proteomes" id="UP001412239"/>
    </source>
</evidence>
<dbReference type="Gene3D" id="3.40.50.1820">
    <property type="entry name" value="alpha/beta hydrolase"/>
    <property type="match status" value="1"/>
</dbReference>
<sequence>MSRFHIATHVLPASHLRGFPRGSVSATDPPQLKLAVNKYTPRSNAGTSEQSRDATIIFCHANAVQKELYEPFFDHLLVEYEKSGLRIRSIWAPDAAHQGASGVLNEEVIGDEPCWYDFPRDVLHVVNQRPQDFPPPVIGIGHSYGGHAIARISLIHPSLFASILLLDPIIQDKSLFPSPHPSFLSAKRRDIWPSMVEAERYVRSRPFYKTWDPRVLEIYLKVGFRPLPTPIYPDKAGVTLTTTKHQEVYTFIRHDKSFQNGPQLGRDEPSATLELMPLITPPLMYLTGENSYACPPHRMKHRLQLTPGAMLEIVEKGYHLFPLEMPAKSAELAAPFLIESIKRWGKEAEKDVATPRHKTLTVDFHERLSKL</sequence>
<dbReference type="PANTHER" id="PTHR43194">
    <property type="entry name" value="HYDROLASE ALPHA/BETA FOLD FAMILY"/>
    <property type="match status" value="1"/>
</dbReference>
<evidence type="ECO:0000259" key="1">
    <source>
        <dbReference type="Pfam" id="PF12697"/>
    </source>
</evidence>